<keyword evidence="10" id="KW-1185">Reference proteome</keyword>
<dbReference type="PANTHER" id="PTHR11132">
    <property type="entry name" value="SOLUTE CARRIER FAMILY 35"/>
    <property type="match status" value="1"/>
</dbReference>
<dbReference type="EMBL" id="LXWW01000003">
    <property type="protein sequence ID" value="OAO18189.1"/>
    <property type="molecule type" value="Genomic_DNA"/>
</dbReference>
<evidence type="ECO:0000256" key="1">
    <source>
        <dbReference type="ARBA" id="ARBA00004141"/>
    </source>
</evidence>
<keyword evidence="2 6" id="KW-0812">Transmembrane</keyword>
<gene>
    <name evidence="9" type="ORF">AV274_0083</name>
</gene>
<feature type="transmembrane region" description="Helical" evidence="6">
    <location>
        <begin position="269"/>
        <end position="288"/>
    </location>
</feature>
<dbReference type="Pfam" id="PF03151">
    <property type="entry name" value="TPT"/>
    <property type="match status" value="1"/>
</dbReference>
<dbReference type="InterPro" id="IPR004853">
    <property type="entry name" value="Sugar_P_trans_dom"/>
</dbReference>
<dbReference type="InterPro" id="IPR050186">
    <property type="entry name" value="TPT_transporter"/>
</dbReference>
<proteinExistence type="predicted"/>
<feature type="signal peptide" evidence="7">
    <location>
        <begin position="1"/>
        <end position="18"/>
    </location>
</feature>
<evidence type="ECO:0000256" key="2">
    <source>
        <dbReference type="ARBA" id="ARBA00022692"/>
    </source>
</evidence>
<keyword evidence="7" id="KW-0732">Signal</keyword>
<dbReference type="Proteomes" id="UP000078348">
    <property type="component" value="Unassembled WGS sequence"/>
</dbReference>
<feature type="domain" description="Sugar phosphate transporter" evidence="8">
    <location>
        <begin position="4"/>
        <end position="287"/>
    </location>
</feature>
<evidence type="ECO:0000259" key="8">
    <source>
        <dbReference type="Pfam" id="PF03151"/>
    </source>
</evidence>
<feature type="chain" id="PRO_5008274761" evidence="7">
    <location>
        <begin position="19"/>
        <end position="323"/>
    </location>
</feature>
<dbReference type="GO" id="GO:0016020">
    <property type="term" value="C:membrane"/>
    <property type="evidence" value="ECO:0007669"/>
    <property type="project" value="UniProtKB-SubCell"/>
</dbReference>
<dbReference type="SUPFAM" id="SSF103481">
    <property type="entry name" value="Multidrug resistance efflux transporter EmrE"/>
    <property type="match status" value="2"/>
</dbReference>
<name>A0A196SR16_BLAHN</name>
<organism evidence="9 10">
    <name type="scientific">Blastocystis sp. subtype 1 (strain ATCC 50177 / NandII)</name>
    <dbReference type="NCBI Taxonomy" id="478820"/>
    <lineage>
        <taxon>Eukaryota</taxon>
        <taxon>Sar</taxon>
        <taxon>Stramenopiles</taxon>
        <taxon>Bigyra</taxon>
        <taxon>Opalozoa</taxon>
        <taxon>Opalinata</taxon>
        <taxon>Blastocystidae</taxon>
        <taxon>Blastocystis</taxon>
    </lineage>
</organism>
<feature type="transmembrane region" description="Helical" evidence="6">
    <location>
        <begin position="147"/>
        <end position="169"/>
    </location>
</feature>
<comment type="caution">
    <text evidence="9">The sequence shown here is derived from an EMBL/GenBank/DDBJ whole genome shotgun (WGS) entry which is preliminary data.</text>
</comment>
<evidence type="ECO:0000256" key="6">
    <source>
        <dbReference type="SAM" id="Phobius"/>
    </source>
</evidence>
<evidence type="ECO:0000313" key="9">
    <source>
        <dbReference type="EMBL" id="OAO18189.1"/>
    </source>
</evidence>
<feature type="region of interest" description="Disordered" evidence="5">
    <location>
        <begin position="295"/>
        <end position="323"/>
    </location>
</feature>
<evidence type="ECO:0000313" key="10">
    <source>
        <dbReference type="Proteomes" id="UP000078348"/>
    </source>
</evidence>
<accession>A0A196SR16</accession>
<sequence>MNWLVIWFFLLIFVTTMNKTLFSALKCPYPISITLIHMVSSAVYSGVLRYCMPSYYNAREIKKDERIRLVLVSVLFIVNIVLGNVSIKYCSLALDQIVRCTMPAWTAVIQYLLLGEKLSGRVYLTLVPIIGGAMMVCKGEIKATPFGVVVLLVSCFVSTIKGIVTKLLLSSGNKLSPLQLLTINSSLGAFELVPITLYAETPFFTSFIGHQPIYVYLLLLFHGFTAFALNVSNFEATKSTTPLVINITGNVKQVCMIIISVLVFKQPLLGSSIIGCLLTIGGSFWYSVERYKFDKEKKEQEQSKVEEVSDEKPLINKEEPTRV</sequence>
<reference evidence="9 10" key="1">
    <citation type="submission" date="2016-05" db="EMBL/GenBank/DDBJ databases">
        <title>Nuclear genome of Blastocystis sp. subtype 1 NandII.</title>
        <authorList>
            <person name="Gentekaki E."/>
            <person name="Curtis B."/>
            <person name="Stairs C."/>
            <person name="Eme L."/>
            <person name="Herman E."/>
            <person name="Klimes V."/>
            <person name="Arias M.C."/>
            <person name="Elias M."/>
            <person name="Hilliou F."/>
            <person name="Klute M."/>
            <person name="Malik S.-B."/>
            <person name="Pightling A."/>
            <person name="Rachubinski R."/>
            <person name="Salas D."/>
            <person name="Schlacht A."/>
            <person name="Suga H."/>
            <person name="Archibald J."/>
            <person name="Ball S.G."/>
            <person name="Clark G."/>
            <person name="Dacks J."/>
            <person name="Van Der Giezen M."/>
            <person name="Tsaousis A."/>
            <person name="Roger A."/>
        </authorList>
    </citation>
    <scope>NUCLEOTIDE SEQUENCE [LARGE SCALE GENOMIC DNA]</scope>
    <source>
        <strain evidence="10">ATCC 50177 / NandII</strain>
    </source>
</reference>
<keyword evidence="3 6" id="KW-1133">Transmembrane helix</keyword>
<dbReference type="OrthoDB" id="6418713at2759"/>
<dbReference type="AlphaFoldDB" id="A0A196SR16"/>
<dbReference type="STRING" id="478820.A0A196SR16"/>
<feature type="transmembrane region" description="Helical" evidence="6">
    <location>
        <begin position="121"/>
        <end position="141"/>
    </location>
</feature>
<dbReference type="InterPro" id="IPR037185">
    <property type="entry name" value="EmrE-like"/>
</dbReference>
<evidence type="ECO:0000256" key="5">
    <source>
        <dbReference type="SAM" id="MobiDB-lite"/>
    </source>
</evidence>
<feature type="transmembrane region" description="Helical" evidence="6">
    <location>
        <begin position="243"/>
        <end position="263"/>
    </location>
</feature>
<comment type="subcellular location">
    <subcellularLocation>
        <location evidence="1">Membrane</location>
        <topology evidence="1">Multi-pass membrane protein</topology>
    </subcellularLocation>
</comment>
<protein>
    <submittedName>
        <fullName evidence="9">Golgi nucleotide sugar transporter 5</fullName>
    </submittedName>
</protein>
<feature type="transmembrane region" description="Helical" evidence="6">
    <location>
        <begin position="69"/>
        <end position="87"/>
    </location>
</feature>
<evidence type="ECO:0000256" key="4">
    <source>
        <dbReference type="ARBA" id="ARBA00023136"/>
    </source>
</evidence>
<keyword evidence="4 6" id="KW-0472">Membrane</keyword>
<evidence type="ECO:0000256" key="7">
    <source>
        <dbReference type="SAM" id="SignalP"/>
    </source>
</evidence>
<keyword evidence="9" id="KW-0762">Sugar transport</keyword>
<feature type="transmembrane region" description="Helical" evidence="6">
    <location>
        <begin position="213"/>
        <end position="231"/>
    </location>
</feature>
<evidence type="ECO:0000256" key="3">
    <source>
        <dbReference type="ARBA" id="ARBA00022989"/>
    </source>
</evidence>
<feature type="transmembrane region" description="Helical" evidence="6">
    <location>
        <begin position="28"/>
        <end position="48"/>
    </location>
</feature>
<keyword evidence="9" id="KW-0813">Transport</keyword>